<dbReference type="Pfam" id="PF07707">
    <property type="entry name" value="BACK"/>
    <property type="match status" value="1"/>
</dbReference>
<evidence type="ECO:0000256" key="1">
    <source>
        <dbReference type="ARBA" id="ARBA00004496"/>
    </source>
</evidence>
<feature type="domain" description="CCHC-type" evidence="5">
    <location>
        <begin position="353"/>
        <end position="368"/>
    </location>
</feature>
<name>A0ABD3VB91_SINWO</name>
<evidence type="ECO:0000256" key="2">
    <source>
        <dbReference type="ARBA" id="ARBA00022490"/>
    </source>
</evidence>
<evidence type="ECO:0000313" key="7">
    <source>
        <dbReference type="Proteomes" id="UP001634394"/>
    </source>
</evidence>
<dbReference type="InterPro" id="IPR000210">
    <property type="entry name" value="BTB/POZ_dom"/>
</dbReference>
<accession>A0ABD3VB91</accession>
<dbReference type="InterPro" id="IPR012983">
    <property type="entry name" value="PHR"/>
</dbReference>
<dbReference type="Gene3D" id="1.25.40.420">
    <property type="match status" value="1"/>
</dbReference>
<evidence type="ECO:0000256" key="3">
    <source>
        <dbReference type="PROSITE-ProRule" id="PRU00047"/>
    </source>
</evidence>
<keyword evidence="7" id="KW-1185">Reference proteome</keyword>
<dbReference type="SMART" id="SM00875">
    <property type="entry name" value="BACK"/>
    <property type="match status" value="1"/>
</dbReference>
<organism evidence="6 7">
    <name type="scientific">Sinanodonta woodiana</name>
    <name type="common">Chinese pond mussel</name>
    <name type="synonym">Anodonta woodiana</name>
    <dbReference type="NCBI Taxonomy" id="1069815"/>
    <lineage>
        <taxon>Eukaryota</taxon>
        <taxon>Metazoa</taxon>
        <taxon>Spiralia</taxon>
        <taxon>Lophotrochozoa</taxon>
        <taxon>Mollusca</taxon>
        <taxon>Bivalvia</taxon>
        <taxon>Autobranchia</taxon>
        <taxon>Heteroconchia</taxon>
        <taxon>Palaeoheterodonta</taxon>
        <taxon>Unionida</taxon>
        <taxon>Unionoidea</taxon>
        <taxon>Unionidae</taxon>
        <taxon>Unioninae</taxon>
        <taxon>Sinanodonta</taxon>
    </lineage>
</organism>
<comment type="subcellular location">
    <subcellularLocation>
        <location evidence="1">Cytoplasm</location>
    </subcellularLocation>
</comment>
<dbReference type="PANTHER" id="PTHR45774">
    <property type="entry name" value="BTB/POZ DOMAIN-CONTAINING"/>
    <property type="match status" value="1"/>
</dbReference>
<evidence type="ECO:0008006" key="8">
    <source>
        <dbReference type="Google" id="ProtNLM"/>
    </source>
</evidence>
<dbReference type="SMART" id="SM00225">
    <property type="entry name" value="BTB"/>
    <property type="match status" value="1"/>
</dbReference>
<evidence type="ECO:0000313" key="6">
    <source>
        <dbReference type="EMBL" id="KAL3858854.1"/>
    </source>
</evidence>
<keyword evidence="3" id="KW-0862">Zinc</keyword>
<dbReference type="Gene3D" id="2.60.120.820">
    <property type="entry name" value="PHR domain"/>
    <property type="match status" value="1"/>
</dbReference>
<reference evidence="6 7" key="1">
    <citation type="submission" date="2024-11" db="EMBL/GenBank/DDBJ databases">
        <title>Chromosome-level genome assembly of the freshwater bivalve Anodonta woodiana.</title>
        <authorList>
            <person name="Chen X."/>
        </authorList>
    </citation>
    <scope>NUCLEOTIDE SEQUENCE [LARGE SCALE GENOMIC DNA]</scope>
    <source>
        <strain evidence="6">MN2024</strain>
        <tissue evidence="6">Gills</tissue>
    </source>
</reference>
<keyword evidence="2" id="KW-0963">Cytoplasm</keyword>
<dbReference type="Gene3D" id="3.30.710.10">
    <property type="entry name" value="Potassium Channel Kv1.1, Chain A"/>
    <property type="match status" value="1"/>
</dbReference>
<dbReference type="Pfam" id="PF08005">
    <property type="entry name" value="PHR"/>
    <property type="match status" value="1"/>
</dbReference>
<sequence length="482" mass="54643">MFENHVACDVKFFIGKQRQEVTAHKYVLISRSSVFYAMLCGLLQETGPTNIPDIEPDVFKQLLRFLYFEVFEPDGDYILALLYAAKKYAIESLVNKCVSWLKEEISVDNVCSILQQAHTFDQKDLRSKCLEFIMNNGSSVLKHPSFRNLSSECVEMVISQDELCAEEDEVYEAMKVWAETECTRTHIQSSAENMRHVLGDRKHLIRFSFMDEKYFANKVASDNILTAEEKVNIFRHFHSSEDEKYLPAARKPRFQEMQRVIRFSTNGFASSTGSILHAIEFRCSKEVLLHGIILYGAMQSKCNSCGMEIWKQYCCKSCGRQSESKSLCPYCGGLTLLCYCNYCGGIYQSENVCNNCGQSGHYCSNCENRQECLVPNIVISNTIVQLLDESKRIIISMKCQKASAENELLEVMFDDPIALKKNWYTITTVMSISDTTLSGVNGKKVVSLGDGQLTEFRDSLLSATDTNVSSGQIPGLLLSRRQ</sequence>
<dbReference type="AlphaFoldDB" id="A0ABD3VB91"/>
<dbReference type="GO" id="GO:0008270">
    <property type="term" value="F:zinc ion binding"/>
    <property type="evidence" value="ECO:0007669"/>
    <property type="project" value="UniProtKB-KW"/>
</dbReference>
<proteinExistence type="predicted"/>
<dbReference type="Proteomes" id="UP001634394">
    <property type="component" value="Unassembled WGS sequence"/>
</dbReference>
<dbReference type="InterPro" id="IPR038648">
    <property type="entry name" value="PHR_sf"/>
</dbReference>
<dbReference type="SUPFAM" id="SSF54695">
    <property type="entry name" value="POZ domain"/>
    <property type="match status" value="1"/>
</dbReference>
<evidence type="ECO:0000259" key="5">
    <source>
        <dbReference type="PROSITE" id="PS50158"/>
    </source>
</evidence>
<dbReference type="Pfam" id="PF00651">
    <property type="entry name" value="BTB"/>
    <property type="match status" value="1"/>
</dbReference>
<keyword evidence="3" id="KW-0863">Zinc-finger</keyword>
<dbReference type="PROSITE" id="PS50158">
    <property type="entry name" value="ZF_CCHC"/>
    <property type="match status" value="1"/>
</dbReference>
<gene>
    <name evidence="6" type="ORF">ACJMK2_009104</name>
</gene>
<dbReference type="EMBL" id="JBJQND010000012">
    <property type="protein sequence ID" value="KAL3858854.1"/>
    <property type="molecule type" value="Genomic_DNA"/>
</dbReference>
<evidence type="ECO:0000259" key="4">
    <source>
        <dbReference type="PROSITE" id="PS50097"/>
    </source>
</evidence>
<dbReference type="InterPro" id="IPR001878">
    <property type="entry name" value="Znf_CCHC"/>
</dbReference>
<dbReference type="InterPro" id="IPR011333">
    <property type="entry name" value="SKP1/BTB/POZ_sf"/>
</dbReference>
<feature type="domain" description="BTB" evidence="4">
    <location>
        <begin position="8"/>
        <end position="67"/>
    </location>
</feature>
<dbReference type="PROSITE" id="PS50097">
    <property type="entry name" value="BTB"/>
    <property type="match status" value="1"/>
</dbReference>
<dbReference type="GO" id="GO:0005737">
    <property type="term" value="C:cytoplasm"/>
    <property type="evidence" value="ECO:0007669"/>
    <property type="project" value="UniProtKB-SubCell"/>
</dbReference>
<dbReference type="PANTHER" id="PTHR45774:SF4">
    <property type="entry name" value="AXUNDEAD, ISOFORM F"/>
    <property type="match status" value="1"/>
</dbReference>
<keyword evidence="3" id="KW-0479">Metal-binding</keyword>
<comment type="caution">
    <text evidence="6">The sequence shown here is derived from an EMBL/GenBank/DDBJ whole genome shotgun (WGS) entry which is preliminary data.</text>
</comment>
<protein>
    <recommendedName>
        <fullName evidence="8">BTB/POZ domain-containing protein</fullName>
    </recommendedName>
</protein>
<dbReference type="InterPro" id="IPR011705">
    <property type="entry name" value="BACK"/>
</dbReference>